<evidence type="ECO:0000313" key="2">
    <source>
        <dbReference type="EMBL" id="KAG5675188.1"/>
    </source>
</evidence>
<dbReference type="Proteomes" id="UP001107558">
    <property type="component" value="Chromosome 2"/>
</dbReference>
<dbReference type="PANTHER" id="PTHR33332">
    <property type="entry name" value="REVERSE TRANSCRIPTASE DOMAIN-CONTAINING PROTEIN"/>
    <property type="match status" value="1"/>
</dbReference>
<gene>
    <name evidence="2" type="ORF">PVAND_005112</name>
</gene>
<reference evidence="2" key="1">
    <citation type="submission" date="2021-03" db="EMBL/GenBank/DDBJ databases">
        <title>Chromosome level genome of the anhydrobiotic midge Polypedilum vanderplanki.</title>
        <authorList>
            <person name="Yoshida Y."/>
            <person name="Kikawada T."/>
            <person name="Gusev O."/>
        </authorList>
    </citation>
    <scope>NUCLEOTIDE SEQUENCE</scope>
    <source>
        <strain evidence="2">NIAS01</strain>
        <tissue evidence="2">Whole body or cell culture</tissue>
    </source>
</reference>
<feature type="domain" description="Reverse transcriptase" evidence="1">
    <location>
        <begin position="459"/>
        <end position="730"/>
    </location>
</feature>
<accession>A0A9J6BZ69</accession>
<name>A0A9J6BZ69_POLVA</name>
<dbReference type="AlphaFoldDB" id="A0A9J6BZ69"/>
<sequence length="933" mass="106615">MISRLNKNIDIIIIGETKLKPKFPINLYNILGYNRIICCRNCSNNESGGGGLLIFIKKNIPIINHSSQSIGSSRTAFQKILVDVKVDKGNLRIISYYRPPENNNSNEFIHDLEDELNRTKGNTIIAGDVNINNNNESKLSTRYLSLLNSYGFEIMNNMMTRNDSGKTIDHFICNFSQTCSQAHDTIVMDEKFTDHNMIITTLNLFRQNRERSLKTFTRTNYSKLKTHFANLSNHSNILMMNDPNEISNLLVSLVKNSINESITTHSVKIKRNYAIPWLNSSIAKALDTKDKLACKVRKCRNNNALKQKFIEHSAHINKIIRAEKVKHRLNKLSCSNSKTLWNNINELLGRKKDKKIEFIKDADNIIENDQEIAEVFNEKFKSKIVNLIRNSEGNTIFTSTCNQSVSSNSILLIPPDEDEIKELINSLSNSTSGYDGISTNHVKVLVELLSPLFVHLISTIFNTGIYPDCFKTAIVIPICKTNDTSNVHEYRPISILPIFNKIIEKVIFKRIINFLNTINYLSPYQYGFRQKSCTETAATDMITAIQHDIDKGKKVSLILMDLSSAFDIVDRKNLLNVIESAGIRGVAAKLIESYLSNRHQICKIGTSYSKKSNIDHGVIQGSVLGPLLFNIYINNITNLGIRGKIYLYADDIALVNSHSPTEPIENVVKSDIEVISSFLTSRRLVLNANKTQFMIIHSIYKKIKLENSITLENGQILRRVENAKHLGLHIDQHLKFDYHVTQLILKVSRVVGILWKLKKYPLITKINIYRTLIHSHLEYMNTIWGTASNAIIDPLQILQNRALRFVYQLDKHTNRVLMYTKLVDNIIPIRAINYIKAATFVHNVTHRNIHSNTTFLSAPHNSRSLRVINTLKQSLSNTNFGKKNITSHGVKLYNKLPNKIREFKDAHRFKRALKCHIINDDFIADCFNNNFFN</sequence>
<dbReference type="CDD" id="cd01650">
    <property type="entry name" value="RT_nLTR_like"/>
    <property type="match status" value="1"/>
</dbReference>
<comment type="caution">
    <text evidence="2">The sequence shown here is derived from an EMBL/GenBank/DDBJ whole genome shotgun (WGS) entry which is preliminary data.</text>
</comment>
<dbReference type="GO" id="GO:0003824">
    <property type="term" value="F:catalytic activity"/>
    <property type="evidence" value="ECO:0007669"/>
    <property type="project" value="InterPro"/>
</dbReference>
<dbReference type="InterPro" id="IPR000477">
    <property type="entry name" value="RT_dom"/>
</dbReference>
<evidence type="ECO:0000313" key="3">
    <source>
        <dbReference type="Proteomes" id="UP001107558"/>
    </source>
</evidence>
<dbReference type="OrthoDB" id="7764906at2759"/>
<keyword evidence="3" id="KW-1185">Reference proteome</keyword>
<dbReference type="InterPro" id="IPR036691">
    <property type="entry name" value="Endo/exonu/phosph_ase_sf"/>
</dbReference>
<dbReference type="EMBL" id="JADBJN010000002">
    <property type="protein sequence ID" value="KAG5675188.1"/>
    <property type="molecule type" value="Genomic_DNA"/>
</dbReference>
<dbReference type="GO" id="GO:0071897">
    <property type="term" value="P:DNA biosynthetic process"/>
    <property type="evidence" value="ECO:0007669"/>
    <property type="project" value="UniProtKB-ARBA"/>
</dbReference>
<dbReference type="SUPFAM" id="SSF56219">
    <property type="entry name" value="DNase I-like"/>
    <property type="match status" value="1"/>
</dbReference>
<organism evidence="2 3">
    <name type="scientific">Polypedilum vanderplanki</name>
    <name type="common">Sleeping chironomid midge</name>
    <dbReference type="NCBI Taxonomy" id="319348"/>
    <lineage>
        <taxon>Eukaryota</taxon>
        <taxon>Metazoa</taxon>
        <taxon>Ecdysozoa</taxon>
        <taxon>Arthropoda</taxon>
        <taxon>Hexapoda</taxon>
        <taxon>Insecta</taxon>
        <taxon>Pterygota</taxon>
        <taxon>Neoptera</taxon>
        <taxon>Endopterygota</taxon>
        <taxon>Diptera</taxon>
        <taxon>Nematocera</taxon>
        <taxon>Chironomoidea</taxon>
        <taxon>Chironomidae</taxon>
        <taxon>Chironominae</taxon>
        <taxon>Polypedilum</taxon>
        <taxon>Polypedilum</taxon>
    </lineage>
</organism>
<dbReference type="InterPro" id="IPR043502">
    <property type="entry name" value="DNA/RNA_pol_sf"/>
</dbReference>
<dbReference type="PROSITE" id="PS50878">
    <property type="entry name" value="RT_POL"/>
    <property type="match status" value="1"/>
</dbReference>
<proteinExistence type="predicted"/>
<dbReference type="Gene3D" id="3.60.10.10">
    <property type="entry name" value="Endonuclease/exonuclease/phosphatase"/>
    <property type="match status" value="1"/>
</dbReference>
<dbReference type="InterPro" id="IPR005135">
    <property type="entry name" value="Endo/exonuclease/phosphatase"/>
</dbReference>
<evidence type="ECO:0000259" key="1">
    <source>
        <dbReference type="PROSITE" id="PS50878"/>
    </source>
</evidence>
<dbReference type="Pfam" id="PF00078">
    <property type="entry name" value="RVT_1"/>
    <property type="match status" value="1"/>
</dbReference>
<dbReference type="SUPFAM" id="SSF56672">
    <property type="entry name" value="DNA/RNA polymerases"/>
    <property type="match status" value="1"/>
</dbReference>
<dbReference type="Pfam" id="PF03372">
    <property type="entry name" value="Exo_endo_phos"/>
    <property type="match status" value="1"/>
</dbReference>
<protein>
    <recommendedName>
        <fullName evidence="1">Reverse transcriptase domain-containing protein</fullName>
    </recommendedName>
</protein>